<evidence type="ECO:0000256" key="5">
    <source>
        <dbReference type="ARBA" id="ARBA00023136"/>
    </source>
</evidence>
<feature type="transmembrane region" description="Helical" evidence="7">
    <location>
        <begin position="386"/>
        <end position="410"/>
    </location>
</feature>
<feature type="transmembrane region" description="Helical" evidence="7">
    <location>
        <begin position="477"/>
        <end position="495"/>
    </location>
</feature>
<comment type="subcellular location">
    <subcellularLocation>
        <location evidence="1">Cell membrane</location>
        <topology evidence="1">Multi-pass membrane protein</topology>
    </subcellularLocation>
</comment>
<protein>
    <submittedName>
        <fullName evidence="9">ComEC/Rec2 family competence protein</fullName>
    </submittedName>
</protein>
<keyword evidence="5 7" id="KW-0472">Membrane</keyword>
<feature type="transmembrane region" description="Helical" evidence="7">
    <location>
        <begin position="37"/>
        <end position="55"/>
    </location>
</feature>
<evidence type="ECO:0000256" key="1">
    <source>
        <dbReference type="ARBA" id="ARBA00004651"/>
    </source>
</evidence>
<evidence type="ECO:0000256" key="4">
    <source>
        <dbReference type="ARBA" id="ARBA00022989"/>
    </source>
</evidence>
<dbReference type="NCBIfam" id="TIGR00360">
    <property type="entry name" value="ComEC_N-term"/>
    <property type="match status" value="1"/>
</dbReference>
<dbReference type="Gene3D" id="3.60.15.10">
    <property type="entry name" value="Ribonuclease Z/Hydroxyacylglutathione hydrolase-like"/>
    <property type="match status" value="1"/>
</dbReference>
<feature type="transmembrane region" description="Helical" evidence="7">
    <location>
        <begin position="62"/>
        <end position="80"/>
    </location>
</feature>
<keyword evidence="4 7" id="KW-1133">Transmembrane helix</keyword>
<dbReference type="InterPro" id="IPR004477">
    <property type="entry name" value="ComEC_N"/>
</dbReference>
<dbReference type="Pfam" id="PF03772">
    <property type="entry name" value="Competence"/>
    <property type="match status" value="1"/>
</dbReference>
<dbReference type="SUPFAM" id="SSF56281">
    <property type="entry name" value="Metallo-hydrolase/oxidoreductase"/>
    <property type="match status" value="1"/>
</dbReference>
<dbReference type="InterPro" id="IPR052159">
    <property type="entry name" value="Competence_DNA_uptake"/>
</dbReference>
<name>A0ABU5RM86_9PSEU</name>
<dbReference type="Pfam" id="PF00753">
    <property type="entry name" value="Lactamase_B"/>
    <property type="match status" value="1"/>
</dbReference>
<evidence type="ECO:0000313" key="9">
    <source>
        <dbReference type="EMBL" id="MEA5366625.1"/>
    </source>
</evidence>
<evidence type="ECO:0000256" key="6">
    <source>
        <dbReference type="SAM" id="MobiDB-lite"/>
    </source>
</evidence>
<feature type="transmembrane region" description="Helical" evidence="7">
    <location>
        <begin position="502"/>
        <end position="525"/>
    </location>
</feature>
<proteinExistence type="predicted"/>
<dbReference type="PANTHER" id="PTHR30619:SF1">
    <property type="entry name" value="RECOMBINATION PROTEIN 2"/>
    <property type="match status" value="1"/>
</dbReference>
<dbReference type="EMBL" id="JAYFSI010000016">
    <property type="protein sequence ID" value="MEA5366625.1"/>
    <property type="molecule type" value="Genomic_DNA"/>
</dbReference>
<dbReference type="PANTHER" id="PTHR30619">
    <property type="entry name" value="DNA INTERNALIZATION/COMPETENCE PROTEIN COMEC/REC2"/>
    <property type="match status" value="1"/>
</dbReference>
<dbReference type="InterPro" id="IPR001279">
    <property type="entry name" value="Metallo-B-lactamas"/>
</dbReference>
<feature type="transmembrane region" description="Helical" evidence="7">
    <location>
        <begin position="352"/>
        <end position="374"/>
    </location>
</feature>
<evidence type="ECO:0000256" key="7">
    <source>
        <dbReference type="SAM" id="Phobius"/>
    </source>
</evidence>
<reference evidence="9 10" key="1">
    <citation type="submission" date="2023-12" db="EMBL/GenBank/DDBJ databases">
        <title>Amycolatopsis sp. V23-08.</title>
        <authorList>
            <person name="Somphong A."/>
        </authorList>
    </citation>
    <scope>NUCLEOTIDE SEQUENCE [LARGE SCALE GENOMIC DNA]</scope>
    <source>
        <strain evidence="9 10">V23-08</strain>
    </source>
</reference>
<organism evidence="9 10">
    <name type="scientific">Amycolatopsis heterodermiae</name>
    <dbReference type="NCBI Taxonomy" id="3110235"/>
    <lineage>
        <taxon>Bacteria</taxon>
        <taxon>Bacillati</taxon>
        <taxon>Actinomycetota</taxon>
        <taxon>Actinomycetes</taxon>
        <taxon>Pseudonocardiales</taxon>
        <taxon>Pseudonocardiaceae</taxon>
        <taxon>Amycolatopsis</taxon>
    </lineage>
</organism>
<dbReference type="RefSeq" id="WP_323335985.1">
    <property type="nucleotide sequence ID" value="NZ_JAYFSI010000016.1"/>
</dbReference>
<dbReference type="Proteomes" id="UP001304298">
    <property type="component" value="Unassembled WGS sequence"/>
</dbReference>
<feature type="transmembrane region" description="Helical" evidence="7">
    <location>
        <begin position="253"/>
        <end position="275"/>
    </location>
</feature>
<dbReference type="CDD" id="cd07731">
    <property type="entry name" value="ComA-like_MBL-fold"/>
    <property type="match status" value="1"/>
</dbReference>
<comment type="caution">
    <text evidence="9">The sequence shown here is derived from an EMBL/GenBank/DDBJ whole genome shotgun (WGS) entry which is preliminary data.</text>
</comment>
<keyword evidence="3 7" id="KW-0812">Transmembrane</keyword>
<feature type="region of interest" description="Disordered" evidence="6">
    <location>
        <begin position="768"/>
        <end position="792"/>
    </location>
</feature>
<dbReference type="InterPro" id="IPR035681">
    <property type="entry name" value="ComA-like_MBL"/>
</dbReference>
<keyword evidence="2" id="KW-1003">Cell membrane</keyword>
<feature type="transmembrane region" description="Helical" evidence="7">
    <location>
        <begin position="416"/>
        <end position="438"/>
    </location>
</feature>
<dbReference type="InterPro" id="IPR036866">
    <property type="entry name" value="RibonucZ/Hydroxyglut_hydro"/>
</dbReference>
<sequence length="792" mass="80707">MSTLPTTDTRQDMRLVPAALACWLAALSGLLFGWWTAVAVGLTSAALAGVVLWWARGRSRALGAAAALLVLGLVAAGPVASRIRDAEQDALRAASAQGLPATLRVVVAERPRPVRSAGYADQQAGARSVVLSADVRTASVDGQSVVSSGRVLLLAPVAEWAGMLPGREVRVAGLLMPPRGPDLTVAVLSVRGPPGEPGPAPWWQETAAGLRSGLHDLSQSLPDEPAGLLPGLVLGDTSALSPRIEQEFVTAGLAHLTAVSGGNLAVACGAVLLLLRVLRLGPRLSAVAAGLCLVGFLVLVGPEPSVLRAGVMAAVALLALALGRRGSALPALAFAVCVLVVADPAMATDFGFALSVFATAGLVLLAPRWAGVLVRRGVPPGFAEGLAVPLAAFVVTAPVLAGMAGTVSLVSVVTNILAAPVVAPATVLGVLATVTGPWWPGAGTFLVHLAGPEAEWLIFVARHGARAPGAVVAWPGGWAGALLAAGVLAVLVFAVRYRRIRVLLAILVVGALLVFVPVRVLAPAWPPRSWAMVECDVGQGDAVVLATSEPGRAVVVDTGPEPGPVDECLHRLSVDRIPLLILSHLHADHIGGLASVFDGRSVGGIAVGPGRAPDWAWRQVAAEASREGVPLVELSPGERVDLPGLALDVLGPRYVPSRSAGAQDGTTINNSSVVLRAETAAGRVLMTGDVELAAQADLLADVGDLKAEVLKVPHHGSRYSLPAFLAAVAPRTALISVGAGNTYGHPSKSTVDTLTALGALVTRTDVDGDTAVVPDPSGPAIARRGEPRGPPH</sequence>
<evidence type="ECO:0000256" key="2">
    <source>
        <dbReference type="ARBA" id="ARBA00022475"/>
    </source>
</evidence>
<evidence type="ECO:0000259" key="8">
    <source>
        <dbReference type="SMART" id="SM00849"/>
    </source>
</evidence>
<gene>
    <name evidence="9" type="ORF">VA596_44340</name>
</gene>
<feature type="transmembrane region" description="Helical" evidence="7">
    <location>
        <begin position="329"/>
        <end position="346"/>
    </location>
</feature>
<feature type="compositionally biased region" description="Basic and acidic residues" evidence="6">
    <location>
        <begin position="783"/>
        <end position="792"/>
    </location>
</feature>
<accession>A0ABU5RM86</accession>
<feature type="transmembrane region" description="Helical" evidence="7">
    <location>
        <begin position="282"/>
        <end position="300"/>
    </location>
</feature>
<feature type="domain" description="Metallo-beta-lactamase" evidence="8">
    <location>
        <begin position="539"/>
        <end position="739"/>
    </location>
</feature>
<keyword evidence="10" id="KW-1185">Reference proteome</keyword>
<dbReference type="SMART" id="SM00849">
    <property type="entry name" value="Lactamase_B"/>
    <property type="match status" value="1"/>
</dbReference>
<evidence type="ECO:0000313" key="10">
    <source>
        <dbReference type="Proteomes" id="UP001304298"/>
    </source>
</evidence>
<evidence type="ECO:0000256" key="3">
    <source>
        <dbReference type="ARBA" id="ARBA00022692"/>
    </source>
</evidence>